<reference evidence="1" key="1">
    <citation type="submission" date="2014-11" db="EMBL/GenBank/DDBJ databases">
        <authorList>
            <person name="Amaro Gonzalez C."/>
        </authorList>
    </citation>
    <scope>NUCLEOTIDE SEQUENCE</scope>
</reference>
<evidence type="ECO:0000313" key="1">
    <source>
        <dbReference type="EMBL" id="JAH93418.1"/>
    </source>
</evidence>
<reference evidence="1" key="2">
    <citation type="journal article" date="2015" name="Fish Shellfish Immunol.">
        <title>Early steps in the European eel (Anguilla anguilla)-Vibrio vulnificus interaction in the gills: Role of the RtxA13 toxin.</title>
        <authorList>
            <person name="Callol A."/>
            <person name="Pajuelo D."/>
            <person name="Ebbesson L."/>
            <person name="Teles M."/>
            <person name="MacKenzie S."/>
            <person name="Amaro C."/>
        </authorList>
    </citation>
    <scope>NUCLEOTIDE SEQUENCE</scope>
</reference>
<sequence>MQPVHITPTYSLFPTNSHLFQNSPVNSCIFPWKVRDSPTQITSSITDISNRHLQTTIDSSTEDLRHRAQQ</sequence>
<organism evidence="1">
    <name type="scientific">Anguilla anguilla</name>
    <name type="common">European freshwater eel</name>
    <name type="synonym">Muraena anguilla</name>
    <dbReference type="NCBI Taxonomy" id="7936"/>
    <lineage>
        <taxon>Eukaryota</taxon>
        <taxon>Metazoa</taxon>
        <taxon>Chordata</taxon>
        <taxon>Craniata</taxon>
        <taxon>Vertebrata</taxon>
        <taxon>Euteleostomi</taxon>
        <taxon>Actinopterygii</taxon>
        <taxon>Neopterygii</taxon>
        <taxon>Teleostei</taxon>
        <taxon>Anguilliformes</taxon>
        <taxon>Anguillidae</taxon>
        <taxon>Anguilla</taxon>
    </lineage>
</organism>
<protein>
    <submittedName>
        <fullName evidence="1">Uncharacterized protein</fullName>
    </submittedName>
</protein>
<name>A0A0E9WV71_ANGAN</name>
<dbReference type="AlphaFoldDB" id="A0A0E9WV71"/>
<proteinExistence type="predicted"/>
<dbReference type="EMBL" id="GBXM01015159">
    <property type="protein sequence ID" value="JAH93418.1"/>
    <property type="molecule type" value="Transcribed_RNA"/>
</dbReference>
<accession>A0A0E9WV71</accession>